<organism evidence="1">
    <name type="scientific">Anguilla anguilla</name>
    <name type="common">European freshwater eel</name>
    <name type="synonym">Muraena anguilla</name>
    <dbReference type="NCBI Taxonomy" id="7936"/>
    <lineage>
        <taxon>Eukaryota</taxon>
        <taxon>Metazoa</taxon>
        <taxon>Chordata</taxon>
        <taxon>Craniata</taxon>
        <taxon>Vertebrata</taxon>
        <taxon>Euteleostomi</taxon>
        <taxon>Actinopterygii</taxon>
        <taxon>Neopterygii</taxon>
        <taxon>Teleostei</taxon>
        <taxon>Anguilliformes</taxon>
        <taxon>Anguillidae</taxon>
        <taxon>Anguilla</taxon>
    </lineage>
</organism>
<reference evidence="1" key="2">
    <citation type="journal article" date="2015" name="Fish Shellfish Immunol.">
        <title>Early steps in the European eel (Anguilla anguilla)-Vibrio vulnificus interaction in the gills: Role of the RtxA13 toxin.</title>
        <authorList>
            <person name="Callol A."/>
            <person name="Pajuelo D."/>
            <person name="Ebbesson L."/>
            <person name="Teles M."/>
            <person name="MacKenzie S."/>
            <person name="Amaro C."/>
        </authorList>
    </citation>
    <scope>NUCLEOTIDE SEQUENCE</scope>
</reference>
<name>A0A0E9STX7_ANGAN</name>
<dbReference type="AlphaFoldDB" id="A0A0E9STX7"/>
<sequence length="35" mass="4379">MLWRSNRANRAFYIPLKKNVPIKWDKITKTSMWVW</sequence>
<dbReference type="EMBL" id="GBXM01064584">
    <property type="protein sequence ID" value="JAH43993.1"/>
    <property type="molecule type" value="Transcribed_RNA"/>
</dbReference>
<accession>A0A0E9STX7</accession>
<evidence type="ECO:0000313" key="1">
    <source>
        <dbReference type="EMBL" id="JAH43993.1"/>
    </source>
</evidence>
<reference evidence="1" key="1">
    <citation type="submission" date="2014-11" db="EMBL/GenBank/DDBJ databases">
        <authorList>
            <person name="Amaro Gonzalez C."/>
        </authorList>
    </citation>
    <scope>NUCLEOTIDE SEQUENCE</scope>
</reference>
<proteinExistence type="predicted"/>
<protein>
    <submittedName>
        <fullName evidence="1">Uncharacterized protein</fullName>
    </submittedName>
</protein>